<keyword evidence="8" id="KW-1185">Reference proteome</keyword>
<dbReference type="SUPFAM" id="SSF50037">
    <property type="entry name" value="C-terminal domain of transcriptional repressors"/>
    <property type="match status" value="1"/>
</dbReference>
<dbReference type="Pfam" id="PF02237">
    <property type="entry name" value="BPL_C"/>
    <property type="match status" value="1"/>
</dbReference>
<dbReference type="PROSITE" id="PS51733">
    <property type="entry name" value="BPL_LPL_CATALYTIC"/>
    <property type="match status" value="1"/>
</dbReference>
<dbReference type="InterPro" id="IPR004408">
    <property type="entry name" value="Biotin_CoA_COase_ligase"/>
</dbReference>
<evidence type="ECO:0000256" key="1">
    <source>
        <dbReference type="ARBA" id="ARBA00022598"/>
    </source>
</evidence>
<dbReference type="RefSeq" id="WP_179549158.1">
    <property type="nucleotide sequence ID" value="NZ_BSEW01000002.1"/>
</dbReference>
<organism evidence="7 8">
    <name type="scientific">Herbiconiux flava</name>
    <dbReference type="NCBI Taxonomy" id="881268"/>
    <lineage>
        <taxon>Bacteria</taxon>
        <taxon>Bacillati</taxon>
        <taxon>Actinomycetota</taxon>
        <taxon>Actinomycetes</taxon>
        <taxon>Micrococcales</taxon>
        <taxon>Microbacteriaceae</taxon>
        <taxon>Herbiconiux</taxon>
    </lineage>
</organism>
<dbReference type="GO" id="GO:0005524">
    <property type="term" value="F:ATP binding"/>
    <property type="evidence" value="ECO:0007669"/>
    <property type="project" value="UniProtKB-KW"/>
</dbReference>
<reference evidence="7 8" key="1">
    <citation type="submission" date="2020-07" db="EMBL/GenBank/DDBJ databases">
        <title>Sequencing the genomes of 1000 actinobacteria strains.</title>
        <authorList>
            <person name="Klenk H.-P."/>
        </authorList>
    </citation>
    <scope>NUCLEOTIDE SEQUENCE [LARGE SCALE GENOMIC DNA]</scope>
    <source>
        <strain evidence="7 8">DSM 26474</strain>
    </source>
</reference>
<sequence length="264" mass="26663">MDLPLSRALVPRLEWMERAGSTNEVLVLAASGPSAAAWPSFAVVATDDQVSGRGRLGRTWSAPAGKALAVSVLLRPRADTALWGTLPLLAGAAVRRAVAGLLPGHPVALKWPNDVLIGGSKVSGILGELLPDARGLVIGAGINLTLAADELPVPTATSLVLAGAPASSLGADAVLSAYLRELVALFSAWESAGGSARDSGLLDELASTSATLGRAVRVELPGGAVRTGTATAIDDDGRLVVATDDGSPLVVAAGDVTHLRLRDG</sequence>
<dbReference type="CDD" id="cd16442">
    <property type="entry name" value="BPL"/>
    <property type="match status" value="1"/>
</dbReference>
<dbReference type="NCBIfam" id="TIGR00121">
    <property type="entry name" value="birA_ligase"/>
    <property type="match status" value="1"/>
</dbReference>
<dbReference type="EC" id="6.3.4.15" evidence="5"/>
<dbReference type="InterPro" id="IPR003142">
    <property type="entry name" value="BPL_C"/>
</dbReference>
<keyword evidence="1 7" id="KW-0436">Ligase</keyword>
<gene>
    <name evidence="7" type="ORF">BJ984_003540</name>
</gene>
<keyword evidence="3" id="KW-0067">ATP-binding</keyword>
<dbReference type="InterPro" id="IPR008988">
    <property type="entry name" value="Transcriptional_repressor_C"/>
</dbReference>
<dbReference type="SUPFAM" id="SSF55681">
    <property type="entry name" value="Class II aaRS and biotin synthetases"/>
    <property type="match status" value="1"/>
</dbReference>
<dbReference type="Pfam" id="PF03099">
    <property type="entry name" value="BPL_LplA_LipB"/>
    <property type="match status" value="1"/>
</dbReference>
<dbReference type="Proteomes" id="UP000549913">
    <property type="component" value="Unassembled WGS sequence"/>
</dbReference>
<keyword evidence="2" id="KW-0547">Nucleotide-binding</keyword>
<dbReference type="GO" id="GO:0005737">
    <property type="term" value="C:cytoplasm"/>
    <property type="evidence" value="ECO:0007669"/>
    <property type="project" value="TreeGrafter"/>
</dbReference>
<feature type="domain" description="BPL/LPL catalytic" evidence="6">
    <location>
        <begin position="8"/>
        <end position="190"/>
    </location>
</feature>
<protein>
    <recommendedName>
        <fullName evidence="5">biotin--[biotin carboxyl-carrier protein] ligase</fullName>
        <ecNumber evidence="5">6.3.4.15</ecNumber>
    </recommendedName>
</protein>
<keyword evidence="4" id="KW-0092">Biotin</keyword>
<dbReference type="InterPro" id="IPR004143">
    <property type="entry name" value="BPL_LPL_catalytic"/>
</dbReference>
<dbReference type="PANTHER" id="PTHR12835:SF5">
    <property type="entry name" value="BIOTIN--PROTEIN LIGASE"/>
    <property type="match status" value="1"/>
</dbReference>
<evidence type="ECO:0000313" key="8">
    <source>
        <dbReference type="Proteomes" id="UP000549913"/>
    </source>
</evidence>
<evidence type="ECO:0000256" key="3">
    <source>
        <dbReference type="ARBA" id="ARBA00022840"/>
    </source>
</evidence>
<proteinExistence type="predicted"/>
<dbReference type="InterPro" id="IPR045864">
    <property type="entry name" value="aa-tRNA-synth_II/BPL/LPL"/>
</dbReference>
<dbReference type="Gene3D" id="3.30.930.10">
    <property type="entry name" value="Bira Bifunctional Protein, Domain 2"/>
    <property type="match status" value="1"/>
</dbReference>
<dbReference type="AlphaFoldDB" id="A0A852SUG8"/>
<evidence type="ECO:0000259" key="6">
    <source>
        <dbReference type="PROSITE" id="PS51733"/>
    </source>
</evidence>
<accession>A0A852SUG8</accession>
<evidence type="ECO:0000256" key="4">
    <source>
        <dbReference type="ARBA" id="ARBA00023267"/>
    </source>
</evidence>
<dbReference type="EMBL" id="JACCBM010000001">
    <property type="protein sequence ID" value="NYD72382.1"/>
    <property type="molecule type" value="Genomic_DNA"/>
</dbReference>
<dbReference type="Gene3D" id="2.30.30.100">
    <property type="match status" value="1"/>
</dbReference>
<dbReference type="PANTHER" id="PTHR12835">
    <property type="entry name" value="BIOTIN PROTEIN LIGASE"/>
    <property type="match status" value="1"/>
</dbReference>
<evidence type="ECO:0000313" key="7">
    <source>
        <dbReference type="EMBL" id="NYD72382.1"/>
    </source>
</evidence>
<name>A0A852SUG8_9MICO</name>
<evidence type="ECO:0000256" key="5">
    <source>
        <dbReference type="ARBA" id="ARBA00024227"/>
    </source>
</evidence>
<dbReference type="GO" id="GO:0004077">
    <property type="term" value="F:biotin--[biotin carboxyl-carrier protein] ligase activity"/>
    <property type="evidence" value="ECO:0007669"/>
    <property type="project" value="UniProtKB-EC"/>
</dbReference>
<evidence type="ECO:0000256" key="2">
    <source>
        <dbReference type="ARBA" id="ARBA00022741"/>
    </source>
</evidence>
<comment type="caution">
    <text evidence="7">The sequence shown here is derived from an EMBL/GenBank/DDBJ whole genome shotgun (WGS) entry which is preliminary data.</text>
</comment>